<sequence>MSIKHLRLPAGPVGDRDLLAALIGHEQFRDAYAGAGVHPDETRHGSYWLSLVTPDVYETVSREKSAHVLREWVNQYGDVPADLAAELEREVFDRVRRADHVFYLNGLGEEAFHDWGGVHDQFHEFVITDRSTGRITLLVATDD</sequence>
<gene>
    <name evidence="1" type="ORF">HNR10_004197</name>
</gene>
<dbReference type="Proteomes" id="UP000572051">
    <property type="component" value="Unassembled WGS sequence"/>
</dbReference>
<accession>A0A7Z0JBK4</accession>
<dbReference type="EMBL" id="JACCFS010000001">
    <property type="protein sequence ID" value="NYJ36316.1"/>
    <property type="molecule type" value="Genomic_DNA"/>
</dbReference>
<evidence type="ECO:0000313" key="2">
    <source>
        <dbReference type="Proteomes" id="UP000572051"/>
    </source>
</evidence>
<protein>
    <submittedName>
        <fullName evidence="1">Uncharacterized protein</fullName>
    </submittedName>
</protein>
<dbReference type="RefSeq" id="WP_218897911.1">
    <property type="nucleotide sequence ID" value="NZ_JACCFS010000001.1"/>
</dbReference>
<reference evidence="1 2" key="1">
    <citation type="submission" date="2020-07" db="EMBL/GenBank/DDBJ databases">
        <title>Sequencing the genomes of 1000 actinobacteria strains.</title>
        <authorList>
            <person name="Klenk H.-P."/>
        </authorList>
    </citation>
    <scope>NUCLEOTIDE SEQUENCE [LARGE SCALE GENOMIC DNA]</scope>
    <source>
        <strain evidence="1 2">DSM 44442</strain>
    </source>
</reference>
<evidence type="ECO:0000313" key="1">
    <source>
        <dbReference type="EMBL" id="NYJ36316.1"/>
    </source>
</evidence>
<name>A0A7Z0JBK4_9ACTN</name>
<organism evidence="1 2">
    <name type="scientific">Nocardiopsis aegyptia</name>
    <dbReference type="NCBI Taxonomy" id="220378"/>
    <lineage>
        <taxon>Bacteria</taxon>
        <taxon>Bacillati</taxon>
        <taxon>Actinomycetota</taxon>
        <taxon>Actinomycetes</taxon>
        <taxon>Streptosporangiales</taxon>
        <taxon>Nocardiopsidaceae</taxon>
        <taxon>Nocardiopsis</taxon>
    </lineage>
</organism>
<comment type="caution">
    <text evidence="1">The sequence shown here is derived from an EMBL/GenBank/DDBJ whole genome shotgun (WGS) entry which is preliminary data.</text>
</comment>
<proteinExistence type="predicted"/>
<dbReference type="AlphaFoldDB" id="A0A7Z0JBK4"/>
<keyword evidence="2" id="KW-1185">Reference proteome</keyword>